<gene>
    <name evidence="4" type="ORF">A2Y64_03885</name>
</gene>
<dbReference type="GO" id="GO:0033785">
    <property type="term" value="F:heptose 7-phosphate kinase activity"/>
    <property type="evidence" value="ECO:0007669"/>
    <property type="project" value="TreeGrafter"/>
</dbReference>
<dbReference type="GO" id="GO:0016773">
    <property type="term" value="F:phosphotransferase activity, alcohol group as acceptor"/>
    <property type="evidence" value="ECO:0007669"/>
    <property type="project" value="InterPro"/>
</dbReference>
<comment type="caution">
    <text evidence="4">The sequence shown here is derived from an EMBL/GenBank/DDBJ whole genome shotgun (WGS) entry which is preliminary data.</text>
</comment>
<dbReference type="PROSITE" id="PS00583">
    <property type="entry name" value="PFKB_KINASES_1"/>
    <property type="match status" value="1"/>
</dbReference>
<dbReference type="AlphaFoldDB" id="A0A1F5F764"/>
<evidence type="ECO:0000313" key="5">
    <source>
        <dbReference type="Proteomes" id="UP000177187"/>
    </source>
</evidence>
<dbReference type="PANTHER" id="PTHR46969">
    <property type="entry name" value="BIFUNCTIONAL PROTEIN HLDE"/>
    <property type="match status" value="1"/>
</dbReference>
<dbReference type="PANTHER" id="PTHR46969:SF1">
    <property type="entry name" value="BIFUNCTIONAL PROTEIN HLDE"/>
    <property type="match status" value="1"/>
</dbReference>
<dbReference type="GO" id="GO:0033786">
    <property type="term" value="F:heptose-1-phosphate adenylyltransferase activity"/>
    <property type="evidence" value="ECO:0007669"/>
    <property type="project" value="TreeGrafter"/>
</dbReference>
<evidence type="ECO:0000313" key="4">
    <source>
        <dbReference type="EMBL" id="OGD75482.1"/>
    </source>
</evidence>
<dbReference type="Gene3D" id="3.40.1190.20">
    <property type="match status" value="1"/>
</dbReference>
<dbReference type="InterPro" id="IPR029056">
    <property type="entry name" value="Ribokinase-like"/>
</dbReference>
<dbReference type="InterPro" id="IPR011913">
    <property type="entry name" value="RfaE_dom_I"/>
</dbReference>
<evidence type="ECO:0000256" key="1">
    <source>
        <dbReference type="ARBA" id="ARBA00022679"/>
    </source>
</evidence>
<dbReference type="InterPro" id="IPR011611">
    <property type="entry name" value="PfkB_dom"/>
</dbReference>
<protein>
    <recommendedName>
        <fullName evidence="3">Carbohydrate kinase PfkB domain-containing protein</fullName>
    </recommendedName>
</protein>
<dbReference type="Pfam" id="PF00294">
    <property type="entry name" value="PfkB"/>
    <property type="match status" value="1"/>
</dbReference>
<sequence>MLDRYVWGRVERISPEAPVPVVEVERETSLAGGAANVARTIAALGGVPLLLGVAGADTDAEELRERLADDGIDHGHVLAVRDRPTTLKTRVMADRQQVCRVDREARAPVDEAVRAKLAASGRELLAGADALLLSDYGKGLLSPALIRDLVDRAGEKPSAVDPKQDHFAAYAGVTVATPNNHEAGGAVGRRGRYEELDDVAEKLFELTGLRNLLITCGERGMRLYAGPGARAEVIQTVAREVFDVTGAGDTVTGVLTLALAAGASLSEGAHLANLAAGVVIAKVGVATASPAEILRQYDLVAGA</sequence>
<proteinExistence type="predicted"/>
<dbReference type="STRING" id="1817816.A2Y64_03885"/>
<evidence type="ECO:0000256" key="2">
    <source>
        <dbReference type="ARBA" id="ARBA00022777"/>
    </source>
</evidence>
<dbReference type="InterPro" id="IPR002173">
    <property type="entry name" value="Carboh/pur_kinase_PfkB_CS"/>
</dbReference>
<accession>A0A1F5F764</accession>
<dbReference type="CDD" id="cd01172">
    <property type="entry name" value="RfaE_like"/>
    <property type="match status" value="1"/>
</dbReference>
<dbReference type="Proteomes" id="UP000177187">
    <property type="component" value="Unassembled WGS sequence"/>
</dbReference>
<dbReference type="SUPFAM" id="SSF53613">
    <property type="entry name" value="Ribokinase-like"/>
    <property type="match status" value="1"/>
</dbReference>
<dbReference type="GO" id="GO:0005829">
    <property type="term" value="C:cytosol"/>
    <property type="evidence" value="ECO:0007669"/>
    <property type="project" value="TreeGrafter"/>
</dbReference>
<keyword evidence="1" id="KW-0808">Transferase</keyword>
<evidence type="ECO:0000259" key="3">
    <source>
        <dbReference type="Pfam" id="PF00294"/>
    </source>
</evidence>
<keyword evidence="2" id="KW-0418">Kinase</keyword>
<feature type="domain" description="Carbohydrate kinase PfkB" evidence="3">
    <location>
        <begin position="5"/>
        <end position="290"/>
    </location>
</feature>
<reference evidence="4 5" key="1">
    <citation type="journal article" date="2016" name="Nat. Commun.">
        <title>Thousands of microbial genomes shed light on interconnected biogeochemical processes in an aquifer system.</title>
        <authorList>
            <person name="Anantharaman K."/>
            <person name="Brown C.T."/>
            <person name="Hug L.A."/>
            <person name="Sharon I."/>
            <person name="Castelle C.J."/>
            <person name="Probst A.J."/>
            <person name="Thomas B.C."/>
            <person name="Singh A."/>
            <person name="Wilkins M.J."/>
            <person name="Karaoz U."/>
            <person name="Brodie E.L."/>
            <person name="Williams K.H."/>
            <person name="Hubbard S.S."/>
            <person name="Banfield J.F."/>
        </authorList>
    </citation>
    <scope>NUCLEOTIDE SEQUENCE [LARGE SCALE GENOMIC DNA]</scope>
</reference>
<organism evidence="4 5">
    <name type="scientific">Candidatus Coatesbacteria bacterium RBG_13_66_14</name>
    <dbReference type="NCBI Taxonomy" id="1817816"/>
    <lineage>
        <taxon>Bacteria</taxon>
        <taxon>Candidatus Coatesiibacteriota</taxon>
    </lineage>
</organism>
<dbReference type="EMBL" id="MFAF01000071">
    <property type="protein sequence ID" value="OGD75482.1"/>
    <property type="molecule type" value="Genomic_DNA"/>
</dbReference>
<name>A0A1F5F764_9BACT</name>